<gene>
    <name evidence="2" type="ORF">ACFYQT_31730</name>
</gene>
<evidence type="ECO:0000313" key="3">
    <source>
        <dbReference type="Proteomes" id="UP001601422"/>
    </source>
</evidence>
<evidence type="ECO:0000256" key="1">
    <source>
        <dbReference type="SAM" id="MobiDB-lite"/>
    </source>
</evidence>
<reference evidence="2 3" key="1">
    <citation type="submission" date="2024-10" db="EMBL/GenBank/DDBJ databases">
        <title>The Natural Products Discovery Center: Release of the First 8490 Sequenced Strains for Exploring Actinobacteria Biosynthetic Diversity.</title>
        <authorList>
            <person name="Kalkreuter E."/>
            <person name="Kautsar S.A."/>
            <person name="Yang D."/>
            <person name="Bader C.D."/>
            <person name="Teijaro C.N."/>
            <person name="Fluegel L."/>
            <person name="Davis C.M."/>
            <person name="Simpson J.R."/>
            <person name="Lauterbach L."/>
            <person name="Steele A.D."/>
            <person name="Gui C."/>
            <person name="Meng S."/>
            <person name="Li G."/>
            <person name="Viehrig K."/>
            <person name="Ye F."/>
            <person name="Su P."/>
            <person name="Kiefer A.F."/>
            <person name="Nichols A."/>
            <person name="Cepeda A.J."/>
            <person name="Yan W."/>
            <person name="Fan B."/>
            <person name="Jiang Y."/>
            <person name="Adhikari A."/>
            <person name="Zheng C.-J."/>
            <person name="Schuster L."/>
            <person name="Cowan T.M."/>
            <person name="Smanski M.J."/>
            <person name="Chevrette M.G."/>
            <person name="De Carvalho L.P.S."/>
            <person name="Shen B."/>
        </authorList>
    </citation>
    <scope>NUCLEOTIDE SEQUENCE [LARGE SCALE GENOMIC DNA]</scope>
    <source>
        <strain evidence="2 3">NPDC005497</strain>
    </source>
</reference>
<dbReference type="Proteomes" id="UP001601422">
    <property type="component" value="Unassembled WGS sequence"/>
</dbReference>
<comment type="caution">
    <text evidence="2">The sequence shown here is derived from an EMBL/GenBank/DDBJ whole genome shotgun (WGS) entry which is preliminary data.</text>
</comment>
<dbReference type="EMBL" id="JBIAJP010000011">
    <property type="protein sequence ID" value="MFF0007984.1"/>
    <property type="molecule type" value="Genomic_DNA"/>
</dbReference>
<dbReference type="RefSeq" id="WP_389833383.1">
    <property type="nucleotide sequence ID" value="NZ_JBIAJP010000011.1"/>
</dbReference>
<feature type="region of interest" description="Disordered" evidence="1">
    <location>
        <begin position="276"/>
        <end position="296"/>
    </location>
</feature>
<feature type="region of interest" description="Disordered" evidence="1">
    <location>
        <begin position="43"/>
        <end position="63"/>
    </location>
</feature>
<name>A0ABW6N4A5_9ACTN</name>
<protein>
    <submittedName>
        <fullName evidence="2">Uncharacterized protein</fullName>
    </submittedName>
</protein>
<organism evidence="2 3">
    <name type="scientific">Streptomyces tibetensis</name>
    <dbReference type="NCBI Taxonomy" id="2382123"/>
    <lineage>
        <taxon>Bacteria</taxon>
        <taxon>Bacillati</taxon>
        <taxon>Actinomycetota</taxon>
        <taxon>Actinomycetes</taxon>
        <taxon>Kitasatosporales</taxon>
        <taxon>Streptomycetaceae</taxon>
        <taxon>Streptomyces</taxon>
    </lineage>
</organism>
<proteinExistence type="predicted"/>
<evidence type="ECO:0000313" key="2">
    <source>
        <dbReference type="EMBL" id="MFF0007984.1"/>
    </source>
</evidence>
<keyword evidence="3" id="KW-1185">Reference proteome</keyword>
<accession>A0ABW6N4A5</accession>
<sequence length="296" mass="31722">MDWYPSADEDLLLRTSARFAAGLAAPVAGCRWFRDPQRGDIQGELPQWPPGPVHTPRGTGDRAARRTGRALAFGIPLIANLVANLGGAAGSPFGGVPATGKPEERENEVDDFPVMWAAPGTLARTAPWQLDPDRRPEGYTTDLVLTSRRLLFLGTRTGSIAKADVLAEYPRDAVSGARRMRFSEVEADVRLTFADDSWIRLFTGNPDSAARLTELLAGAADTIGESDLTPGQRDRVTRFLSDLPAGALPPTFRRLPSGIVLAEARVPSKAGEDLHETHGILMGPSGEAAKPQPGDL</sequence>